<dbReference type="Pfam" id="PF23622">
    <property type="entry name" value="LRR_At1g61320_AtMIF1"/>
    <property type="match status" value="1"/>
</dbReference>
<dbReference type="PANTHER" id="PTHR31900">
    <property type="entry name" value="F-BOX/RNI SUPERFAMILY PROTEIN-RELATED"/>
    <property type="match status" value="1"/>
</dbReference>
<dbReference type="InterPro" id="IPR006566">
    <property type="entry name" value="FBD"/>
</dbReference>
<dbReference type="SMART" id="SM00256">
    <property type="entry name" value="FBOX"/>
    <property type="match status" value="1"/>
</dbReference>
<protein>
    <recommendedName>
        <fullName evidence="1">F-box domain-containing protein</fullName>
    </recommendedName>
</protein>
<dbReference type="CDD" id="cd22160">
    <property type="entry name" value="F-box_AtFBL13-like"/>
    <property type="match status" value="1"/>
</dbReference>
<dbReference type="InterPro" id="IPR055357">
    <property type="entry name" value="LRR_At1g61320_AtMIF1"/>
</dbReference>
<proteinExistence type="predicted"/>
<dbReference type="EMBL" id="BPVZ01000105">
    <property type="protein sequence ID" value="GKV34439.1"/>
    <property type="molecule type" value="Genomic_DNA"/>
</dbReference>
<dbReference type="InterPro" id="IPR032675">
    <property type="entry name" value="LRR_dom_sf"/>
</dbReference>
<dbReference type="Gene3D" id="3.80.10.10">
    <property type="entry name" value="Ribonuclease Inhibitor"/>
    <property type="match status" value="1"/>
</dbReference>
<dbReference type="SUPFAM" id="SSF81383">
    <property type="entry name" value="F-box domain"/>
    <property type="match status" value="1"/>
</dbReference>
<gene>
    <name evidence="2" type="ORF">SLEP1_g42814</name>
</gene>
<dbReference type="PROSITE" id="PS50181">
    <property type="entry name" value="FBOX"/>
    <property type="match status" value="1"/>
</dbReference>
<reference evidence="2 3" key="1">
    <citation type="journal article" date="2021" name="Commun. Biol.">
        <title>The genome of Shorea leprosula (Dipterocarpaceae) highlights the ecological relevance of drought in aseasonal tropical rainforests.</title>
        <authorList>
            <person name="Ng K.K.S."/>
            <person name="Kobayashi M.J."/>
            <person name="Fawcett J.A."/>
            <person name="Hatakeyama M."/>
            <person name="Paape T."/>
            <person name="Ng C.H."/>
            <person name="Ang C.C."/>
            <person name="Tnah L.H."/>
            <person name="Lee C.T."/>
            <person name="Nishiyama T."/>
            <person name="Sese J."/>
            <person name="O'Brien M.J."/>
            <person name="Copetti D."/>
            <person name="Mohd Noor M.I."/>
            <person name="Ong R.C."/>
            <person name="Putra M."/>
            <person name="Sireger I.Z."/>
            <person name="Indrioko S."/>
            <person name="Kosugi Y."/>
            <person name="Izuno A."/>
            <person name="Isagi Y."/>
            <person name="Lee S.L."/>
            <person name="Shimizu K.K."/>
        </authorList>
    </citation>
    <scope>NUCLEOTIDE SEQUENCE [LARGE SCALE GENOMIC DNA]</scope>
    <source>
        <strain evidence="2">214</strain>
    </source>
</reference>
<dbReference type="AlphaFoldDB" id="A0AAV5LBG7"/>
<feature type="domain" description="F-box" evidence="1">
    <location>
        <begin position="1"/>
        <end position="51"/>
    </location>
</feature>
<evidence type="ECO:0000259" key="1">
    <source>
        <dbReference type="PROSITE" id="PS50181"/>
    </source>
</evidence>
<keyword evidence="3" id="KW-1185">Reference proteome</keyword>
<dbReference type="SUPFAM" id="SSF52058">
    <property type="entry name" value="L domain-like"/>
    <property type="match status" value="1"/>
</dbReference>
<dbReference type="Proteomes" id="UP001054252">
    <property type="component" value="Unassembled WGS sequence"/>
</dbReference>
<accession>A0AAV5LBG7</accession>
<evidence type="ECO:0000313" key="2">
    <source>
        <dbReference type="EMBL" id="GKV34439.1"/>
    </source>
</evidence>
<comment type="caution">
    <text evidence="2">The sequence shown here is derived from an EMBL/GenBank/DDBJ whole genome shotgun (WGS) entry which is preliminary data.</text>
</comment>
<dbReference type="InterPro" id="IPR036047">
    <property type="entry name" value="F-box-like_dom_sf"/>
</dbReference>
<dbReference type="InterPro" id="IPR001810">
    <property type="entry name" value="F-box_dom"/>
</dbReference>
<organism evidence="2 3">
    <name type="scientific">Rubroshorea leprosula</name>
    <dbReference type="NCBI Taxonomy" id="152421"/>
    <lineage>
        <taxon>Eukaryota</taxon>
        <taxon>Viridiplantae</taxon>
        <taxon>Streptophyta</taxon>
        <taxon>Embryophyta</taxon>
        <taxon>Tracheophyta</taxon>
        <taxon>Spermatophyta</taxon>
        <taxon>Magnoliopsida</taxon>
        <taxon>eudicotyledons</taxon>
        <taxon>Gunneridae</taxon>
        <taxon>Pentapetalae</taxon>
        <taxon>rosids</taxon>
        <taxon>malvids</taxon>
        <taxon>Malvales</taxon>
        <taxon>Dipterocarpaceae</taxon>
        <taxon>Rubroshorea</taxon>
    </lineage>
</organism>
<dbReference type="SMART" id="SM00579">
    <property type="entry name" value="FBD"/>
    <property type="match status" value="1"/>
</dbReference>
<evidence type="ECO:0000313" key="3">
    <source>
        <dbReference type="Proteomes" id="UP001054252"/>
    </source>
</evidence>
<dbReference type="Gene3D" id="1.20.1280.50">
    <property type="match status" value="1"/>
</dbReference>
<dbReference type="InterPro" id="IPR053781">
    <property type="entry name" value="F-box_AtFBL13-like"/>
</dbReference>
<name>A0AAV5LBG7_9ROSI</name>
<dbReference type="InterPro" id="IPR050232">
    <property type="entry name" value="FBL13/AtMIF1-like"/>
</dbReference>
<sequence>MESFSRLPDELLLHILSFLSFKEAVRTSVLSKRWRYLYASLSKLDLHFRQFAFKEAGQIDLMNVVDRIFFYRDRCPIDKFKFRWLKSEALDPLRLEGWIKAVMWHGVRNLQIRFDPIELKELLLPTSLFTSKTLVDLKLSYTGALNMESGGSGLELPAHVFLPSLKFLHLRNVTFSNVDSWNRLFSNCPVLEDLYFFFNNGRCKFTITHPKLKMLTLQCAPTSRKYGRTEIVINAPNLVYLEYIINDADSLTFVNVQSLDEADIQFSELHGRQRRYTRVATDVMVAIKNIQTLWISGPTIRILKLFSVPIPVFHNLTHLTIHQCDTKVNELPYLLERCKSLETLVLQDLFFWDPNAWSSVKESRFSFTFCLKKIEILIFLGKDSQMEMVKYFLEKARVLESMEIHIPVKYEKLSKIIRRVLMLPKVSKECNVTFFQAYTMVDGSSFCQHCLEWKVPDQG</sequence>
<dbReference type="PANTHER" id="PTHR31900:SF34">
    <property type="entry name" value="EMB|CAB62440.1-RELATED"/>
    <property type="match status" value="1"/>
</dbReference>
<dbReference type="Pfam" id="PF00646">
    <property type="entry name" value="F-box"/>
    <property type="match status" value="1"/>
</dbReference>